<proteinExistence type="predicted"/>
<protein>
    <submittedName>
        <fullName evidence="1">Host-nuclease inhibitor protein Gam</fullName>
    </submittedName>
</protein>
<sequence length="178" mass="19347">MVKGKAAAAVMRVPQNRDEARAMIADYGAKLREVERIEADMNDALAAVKQSHLAKATPIADQANDLLKGLQIWCEANRVELTQNGKSKTVDFGTGKVAWRWNPPKVRISGGDDVVVARIQDKGANYAAFLRTKLELNRDAMLANPDLARTVDGVSIGRGNESFIVEPFAAEQLADVTS</sequence>
<dbReference type="Proteomes" id="UP000285523">
    <property type="component" value="Unassembled WGS sequence"/>
</dbReference>
<dbReference type="Pfam" id="PF07352">
    <property type="entry name" value="Phage_Mu_Gam"/>
    <property type="match status" value="1"/>
</dbReference>
<reference evidence="1 2" key="1">
    <citation type="submission" date="2018-09" db="EMBL/GenBank/DDBJ databases">
        <title>Draft genome sequence of Rhodopseudomonas palustris 2.1.18.</title>
        <authorList>
            <person name="Robertson S.L."/>
            <person name="Meyer T.E."/>
            <person name="Kyndt J.A."/>
        </authorList>
    </citation>
    <scope>NUCLEOTIDE SEQUENCE [LARGE SCALE GENOMIC DNA]</scope>
    <source>
        <strain evidence="1 2">2.1.18</strain>
    </source>
</reference>
<name>A0A418V4C1_RHOPL</name>
<dbReference type="AlphaFoldDB" id="A0A418V4C1"/>
<comment type="caution">
    <text evidence="1">The sequence shown here is derived from an EMBL/GenBank/DDBJ whole genome shotgun (WGS) entry which is preliminary data.</text>
</comment>
<accession>A0A418V4C1</accession>
<dbReference type="InterPro" id="IPR009951">
    <property type="entry name" value="Host-nuc_inhib_Gam"/>
</dbReference>
<gene>
    <name evidence="1" type="ORF">D4Q52_14810</name>
</gene>
<dbReference type="GO" id="GO:0042262">
    <property type="term" value="P:DNA protection"/>
    <property type="evidence" value="ECO:0007669"/>
    <property type="project" value="InterPro"/>
</dbReference>
<dbReference type="GO" id="GO:0003690">
    <property type="term" value="F:double-stranded DNA binding"/>
    <property type="evidence" value="ECO:0007669"/>
    <property type="project" value="InterPro"/>
</dbReference>
<dbReference type="Gene3D" id="1.20.5.170">
    <property type="match status" value="1"/>
</dbReference>
<evidence type="ECO:0000313" key="2">
    <source>
        <dbReference type="Proteomes" id="UP000285523"/>
    </source>
</evidence>
<dbReference type="RefSeq" id="WP_119857342.1">
    <property type="nucleotide sequence ID" value="NZ_QYYD01000014.1"/>
</dbReference>
<organism evidence="1 2">
    <name type="scientific">Rhodopseudomonas palustris</name>
    <dbReference type="NCBI Taxonomy" id="1076"/>
    <lineage>
        <taxon>Bacteria</taxon>
        <taxon>Pseudomonadati</taxon>
        <taxon>Pseudomonadota</taxon>
        <taxon>Alphaproteobacteria</taxon>
        <taxon>Hyphomicrobiales</taxon>
        <taxon>Nitrobacteraceae</taxon>
        <taxon>Rhodopseudomonas</taxon>
    </lineage>
</organism>
<dbReference type="OrthoDB" id="8141487at2"/>
<dbReference type="EMBL" id="QYYD01000014">
    <property type="protein sequence ID" value="RJF70897.1"/>
    <property type="molecule type" value="Genomic_DNA"/>
</dbReference>
<dbReference type="SUPFAM" id="SSF161266">
    <property type="entry name" value="Gam-like"/>
    <property type="match status" value="1"/>
</dbReference>
<evidence type="ECO:0000313" key="1">
    <source>
        <dbReference type="EMBL" id="RJF70897.1"/>
    </source>
</evidence>